<dbReference type="EMBL" id="AJWZ01008361">
    <property type="protein sequence ID" value="EKC54320.1"/>
    <property type="molecule type" value="Genomic_DNA"/>
</dbReference>
<dbReference type="AlphaFoldDB" id="K1SKG3"/>
<name>K1SKG3_9ZZZZ</name>
<proteinExistence type="predicted"/>
<evidence type="ECO:0008006" key="2">
    <source>
        <dbReference type="Google" id="ProtNLM"/>
    </source>
</evidence>
<organism evidence="1">
    <name type="scientific">human gut metagenome</name>
    <dbReference type="NCBI Taxonomy" id="408170"/>
    <lineage>
        <taxon>unclassified sequences</taxon>
        <taxon>metagenomes</taxon>
        <taxon>organismal metagenomes</taxon>
    </lineage>
</organism>
<gene>
    <name evidence="1" type="ORF">OBE_12149</name>
</gene>
<accession>K1SKG3</accession>
<comment type="caution">
    <text evidence="1">The sequence shown here is derived from an EMBL/GenBank/DDBJ whole genome shotgun (WGS) entry which is preliminary data.</text>
</comment>
<protein>
    <recommendedName>
        <fullName evidence="2">Transcriptional regulator</fullName>
    </recommendedName>
</protein>
<evidence type="ECO:0000313" key="1">
    <source>
        <dbReference type="EMBL" id="EKC54320.1"/>
    </source>
</evidence>
<sequence>MKKTTDTTNNDRLLAWLSTIPVGLFPEIREQIMRDCGISRYVLSYWLSGRTKIPYLAMQKIENIAGKRIFEY</sequence>
<reference evidence="1" key="1">
    <citation type="journal article" date="2013" name="Environ. Microbiol.">
        <title>Microbiota from the distal guts of lean and obese adolescents exhibit partial functional redundancy besides clear differences in community structure.</title>
        <authorList>
            <person name="Ferrer M."/>
            <person name="Ruiz A."/>
            <person name="Lanza F."/>
            <person name="Haange S.B."/>
            <person name="Oberbach A."/>
            <person name="Till H."/>
            <person name="Bargiela R."/>
            <person name="Campoy C."/>
            <person name="Segura M.T."/>
            <person name="Richter M."/>
            <person name="von Bergen M."/>
            <person name="Seifert J."/>
            <person name="Suarez A."/>
        </authorList>
    </citation>
    <scope>NUCLEOTIDE SEQUENCE</scope>
</reference>